<evidence type="ECO:0000256" key="3">
    <source>
        <dbReference type="ARBA" id="ARBA00022989"/>
    </source>
</evidence>
<dbReference type="Gene3D" id="1.20.1250.20">
    <property type="entry name" value="MFS general substrate transporter like domains"/>
    <property type="match status" value="2"/>
</dbReference>
<evidence type="ECO:0000259" key="7">
    <source>
        <dbReference type="PROSITE" id="PS50850"/>
    </source>
</evidence>
<accession>A0AAD4N5H2</accession>
<feature type="transmembrane region" description="Helical" evidence="6">
    <location>
        <begin position="491"/>
        <end position="512"/>
    </location>
</feature>
<dbReference type="GO" id="GO:0006820">
    <property type="term" value="P:monoatomic anion transport"/>
    <property type="evidence" value="ECO:0007669"/>
    <property type="project" value="TreeGrafter"/>
</dbReference>
<feature type="transmembrane region" description="Helical" evidence="6">
    <location>
        <begin position="532"/>
        <end position="554"/>
    </location>
</feature>
<feature type="transmembrane region" description="Helical" evidence="6">
    <location>
        <begin position="566"/>
        <end position="590"/>
    </location>
</feature>
<dbReference type="PANTHER" id="PTHR11662">
    <property type="entry name" value="SOLUTE CARRIER FAMILY 17"/>
    <property type="match status" value="1"/>
</dbReference>
<evidence type="ECO:0000256" key="6">
    <source>
        <dbReference type="SAM" id="Phobius"/>
    </source>
</evidence>
<evidence type="ECO:0000313" key="8">
    <source>
        <dbReference type="EMBL" id="KAI1718908.1"/>
    </source>
</evidence>
<dbReference type="SUPFAM" id="SSF103473">
    <property type="entry name" value="MFS general substrate transporter"/>
    <property type="match status" value="1"/>
</dbReference>
<feature type="transmembrane region" description="Helical" evidence="6">
    <location>
        <begin position="662"/>
        <end position="683"/>
    </location>
</feature>
<proteinExistence type="predicted"/>
<reference evidence="8" key="1">
    <citation type="submission" date="2022-01" db="EMBL/GenBank/DDBJ databases">
        <title>Genome Sequence Resource for Two Populations of Ditylenchus destructor, the Migratory Endoparasitic Phytonematode.</title>
        <authorList>
            <person name="Zhang H."/>
            <person name="Lin R."/>
            <person name="Xie B."/>
        </authorList>
    </citation>
    <scope>NUCLEOTIDE SEQUENCE</scope>
    <source>
        <strain evidence="8">BazhouSP</strain>
    </source>
</reference>
<dbReference type="GO" id="GO:0016020">
    <property type="term" value="C:membrane"/>
    <property type="evidence" value="ECO:0007669"/>
    <property type="project" value="UniProtKB-SubCell"/>
</dbReference>
<dbReference type="FunFam" id="1.20.1250.20:FF:000532">
    <property type="entry name" value="SLC (SoLute Carrier) homolog"/>
    <property type="match status" value="1"/>
</dbReference>
<dbReference type="InterPro" id="IPR050382">
    <property type="entry name" value="MFS_Na/Anion_cotransporter"/>
</dbReference>
<feature type="transmembrane region" description="Helical" evidence="6">
    <location>
        <begin position="424"/>
        <end position="442"/>
    </location>
</feature>
<dbReference type="InterPro" id="IPR036259">
    <property type="entry name" value="MFS_trans_sf"/>
</dbReference>
<evidence type="ECO:0000256" key="5">
    <source>
        <dbReference type="SAM" id="MobiDB-lite"/>
    </source>
</evidence>
<keyword evidence="2 6" id="KW-0812">Transmembrane</keyword>
<gene>
    <name evidence="8" type="ORF">DdX_06021</name>
</gene>
<name>A0AAD4N5H2_9BILA</name>
<feature type="transmembrane region" description="Helical" evidence="6">
    <location>
        <begin position="332"/>
        <end position="358"/>
    </location>
</feature>
<keyword evidence="9" id="KW-1185">Reference proteome</keyword>
<feature type="transmembrane region" description="Helical" evidence="6">
    <location>
        <begin position="626"/>
        <end position="650"/>
    </location>
</feature>
<feature type="transmembrane region" description="Helical" evidence="6">
    <location>
        <begin position="390"/>
        <end position="412"/>
    </location>
</feature>
<dbReference type="EMBL" id="JAKKPZ010000007">
    <property type="protein sequence ID" value="KAI1718908.1"/>
    <property type="molecule type" value="Genomic_DNA"/>
</dbReference>
<comment type="subcellular location">
    <subcellularLocation>
        <location evidence="1">Membrane</location>
        <topology evidence="1">Multi-pass membrane protein</topology>
    </subcellularLocation>
</comment>
<dbReference type="GO" id="GO:0022857">
    <property type="term" value="F:transmembrane transporter activity"/>
    <property type="evidence" value="ECO:0007669"/>
    <property type="project" value="InterPro"/>
</dbReference>
<keyword evidence="3 6" id="KW-1133">Transmembrane helix</keyword>
<dbReference type="PANTHER" id="PTHR11662:SF314">
    <property type="entry name" value="MAJOR FACILITATOR SUPERFAMILY (MFS) PROFILE DOMAIN-CONTAINING PROTEIN"/>
    <property type="match status" value="1"/>
</dbReference>
<evidence type="ECO:0000256" key="1">
    <source>
        <dbReference type="ARBA" id="ARBA00004141"/>
    </source>
</evidence>
<dbReference type="Proteomes" id="UP001201812">
    <property type="component" value="Unassembled WGS sequence"/>
</dbReference>
<comment type="caution">
    <text evidence="8">The sequence shown here is derived from an EMBL/GenBank/DDBJ whole genome shotgun (WGS) entry which is preliminary data.</text>
</comment>
<feature type="transmembrane region" description="Helical" evidence="6">
    <location>
        <begin position="105"/>
        <end position="127"/>
    </location>
</feature>
<feature type="domain" description="Major facilitator superfamily (MFS) profile" evidence="7">
    <location>
        <begin position="261"/>
        <end position="688"/>
    </location>
</feature>
<dbReference type="AlphaFoldDB" id="A0AAD4N5H2"/>
<dbReference type="Pfam" id="PF07690">
    <property type="entry name" value="MFS_1"/>
    <property type="match status" value="1"/>
</dbReference>
<dbReference type="PROSITE" id="PS50850">
    <property type="entry name" value="MFS"/>
    <property type="match status" value="1"/>
</dbReference>
<feature type="transmembrane region" description="Helical" evidence="6">
    <location>
        <begin position="303"/>
        <end position="320"/>
    </location>
</feature>
<evidence type="ECO:0000313" key="9">
    <source>
        <dbReference type="Proteomes" id="UP001201812"/>
    </source>
</evidence>
<organism evidence="8 9">
    <name type="scientific">Ditylenchus destructor</name>
    <dbReference type="NCBI Taxonomy" id="166010"/>
    <lineage>
        <taxon>Eukaryota</taxon>
        <taxon>Metazoa</taxon>
        <taxon>Ecdysozoa</taxon>
        <taxon>Nematoda</taxon>
        <taxon>Chromadorea</taxon>
        <taxon>Rhabditida</taxon>
        <taxon>Tylenchina</taxon>
        <taxon>Tylenchomorpha</taxon>
        <taxon>Sphaerularioidea</taxon>
        <taxon>Anguinidae</taxon>
        <taxon>Anguininae</taxon>
        <taxon>Ditylenchus</taxon>
    </lineage>
</organism>
<sequence>MANGPKSSDEVIEGSHQSSEATTSSPSPPPSSTFSNCSSRKCLLNDKCVCCTPPSPAVFSTFCPCGISGCGSSPSSNQSSSSTNSMTSSVIAGHHKSKIFPSTRFFIAVLLCFCFISLSITTSNISVSMICMVRSRTALTEFGDLDISDFSALTPLEETNTPVINRAKIFTPKNDLTSSQKSLQSEIQRVKRSHQNVSSTSVFIEEIMRVLEKIGVDNATFRFHKQNRSENDNGTGKKVVSECQLARFRKHAPPDGKNTMDKVDANDGQIISNMGSKENGSISIIIEKCDDQGKMEWSSLDEGIVFAAQNVGSLLMLITGTQADRLNSKWTIVLSLSMLVLSNAILPIIAHFGVWYVVMARVLTGFSDALLQPATTSMLTRWFPPKERTFAIGLVTGGRQIGTLLIIPFGGFFCSSNIMGGWPAIFYLSALIGSVILIIWLFMSADKPSKHFCTSMNERLFVEQKIAEENLGKRKFRKPVPWGELRRCRPLYIGIAALICHEYPLVIMLQLLPSYFRDVLKLDSLSNGFISALAISALFIFKTLSSSLSSFIGARKKGRFVIGRTPLVKIFNGIASLGLGISIGIVPILTYNNHRVLTIVVLCFANAFAGLHTPGVQTALLHLAPAYTGVITGIAFGLVAICGIINKIFSTYIVKSGSQEEWAIVLWIAALVALMPVFFFTMWGSAERQPWATHHKNPDVSQSDSKAKQPGCCTIFNPTKIYIGGNSAAVQMNNSYQLEDRSPQNSEELDHDDTNAETFASALRFHMLDDQDLEEIHDENSPGKLVESRKIVQTF</sequence>
<keyword evidence="4 6" id="KW-0472">Membrane</keyword>
<dbReference type="InterPro" id="IPR011701">
    <property type="entry name" value="MFS"/>
</dbReference>
<dbReference type="InterPro" id="IPR020846">
    <property type="entry name" value="MFS_dom"/>
</dbReference>
<evidence type="ECO:0000256" key="2">
    <source>
        <dbReference type="ARBA" id="ARBA00022692"/>
    </source>
</evidence>
<protein>
    <submittedName>
        <fullName evidence="8">Major facilitator superfamily domain-containing protein</fullName>
    </submittedName>
</protein>
<feature type="compositionally biased region" description="Low complexity" evidence="5">
    <location>
        <begin position="15"/>
        <end position="25"/>
    </location>
</feature>
<feature type="region of interest" description="Disordered" evidence="5">
    <location>
        <begin position="1"/>
        <end position="32"/>
    </location>
</feature>
<evidence type="ECO:0000256" key="4">
    <source>
        <dbReference type="ARBA" id="ARBA00023136"/>
    </source>
</evidence>